<accession>K1RUJ9</accession>
<dbReference type="AlphaFoldDB" id="K1RUJ9"/>
<dbReference type="HOGENOM" id="CLU_2760286_0_0_1"/>
<reference evidence="1" key="1">
    <citation type="journal article" date="2012" name="Nature">
        <title>The oyster genome reveals stress adaptation and complexity of shell formation.</title>
        <authorList>
            <person name="Zhang G."/>
            <person name="Fang X."/>
            <person name="Guo X."/>
            <person name="Li L."/>
            <person name="Luo R."/>
            <person name="Xu F."/>
            <person name="Yang P."/>
            <person name="Zhang L."/>
            <person name="Wang X."/>
            <person name="Qi H."/>
            <person name="Xiong Z."/>
            <person name="Que H."/>
            <person name="Xie Y."/>
            <person name="Holland P.W."/>
            <person name="Paps J."/>
            <person name="Zhu Y."/>
            <person name="Wu F."/>
            <person name="Chen Y."/>
            <person name="Wang J."/>
            <person name="Peng C."/>
            <person name="Meng J."/>
            <person name="Yang L."/>
            <person name="Liu J."/>
            <person name="Wen B."/>
            <person name="Zhang N."/>
            <person name="Huang Z."/>
            <person name="Zhu Q."/>
            <person name="Feng Y."/>
            <person name="Mount A."/>
            <person name="Hedgecock D."/>
            <person name="Xu Z."/>
            <person name="Liu Y."/>
            <person name="Domazet-Loso T."/>
            <person name="Du Y."/>
            <person name="Sun X."/>
            <person name="Zhang S."/>
            <person name="Liu B."/>
            <person name="Cheng P."/>
            <person name="Jiang X."/>
            <person name="Li J."/>
            <person name="Fan D."/>
            <person name="Wang W."/>
            <person name="Fu W."/>
            <person name="Wang T."/>
            <person name="Wang B."/>
            <person name="Zhang J."/>
            <person name="Peng Z."/>
            <person name="Li Y."/>
            <person name="Li N."/>
            <person name="Wang J."/>
            <person name="Chen M."/>
            <person name="He Y."/>
            <person name="Tan F."/>
            <person name="Song X."/>
            <person name="Zheng Q."/>
            <person name="Huang R."/>
            <person name="Yang H."/>
            <person name="Du X."/>
            <person name="Chen L."/>
            <person name="Yang M."/>
            <person name="Gaffney P.M."/>
            <person name="Wang S."/>
            <person name="Luo L."/>
            <person name="She Z."/>
            <person name="Ming Y."/>
            <person name="Huang W."/>
            <person name="Zhang S."/>
            <person name="Huang B."/>
            <person name="Zhang Y."/>
            <person name="Qu T."/>
            <person name="Ni P."/>
            <person name="Miao G."/>
            <person name="Wang J."/>
            <person name="Wang Q."/>
            <person name="Steinberg C.E."/>
            <person name="Wang H."/>
            <person name="Li N."/>
            <person name="Qian L."/>
            <person name="Zhang G."/>
            <person name="Li Y."/>
            <person name="Yang H."/>
            <person name="Liu X."/>
            <person name="Wang J."/>
            <person name="Yin Y."/>
            <person name="Wang J."/>
        </authorList>
    </citation>
    <scope>NUCLEOTIDE SEQUENCE [LARGE SCALE GENOMIC DNA]</scope>
    <source>
        <strain evidence="1">05x7-T-G4-1.051#20</strain>
    </source>
</reference>
<sequence length="70" mass="7777">MNSDYLLGETRRDIHDMLNIYNGTVIGFENTVVVKIPVIANPSQVAKNVSWLDLDDQAINVKTVVFRASG</sequence>
<gene>
    <name evidence="1" type="ORF">CGI_10021744</name>
</gene>
<organism evidence="1">
    <name type="scientific">Magallana gigas</name>
    <name type="common">Pacific oyster</name>
    <name type="synonym">Crassostrea gigas</name>
    <dbReference type="NCBI Taxonomy" id="29159"/>
    <lineage>
        <taxon>Eukaryota</taxon>
        <taxon>Metazoa</taxon>
        <taxon>Spiralia</taxon>
        <taxon>Lophotrochozoa</taxon>
        <taxon>Mollusca</taxon>
        <taxon>Bivalvia</taxon>
        <taxon>Autobranchia</taxon>
        <taxon>Pteriomorphia</taxon>
        <taxon>Ostreida</taxon>
        <taxon>Ostreoidea</taxon>
        <taxon>Ostreidae</taxon>
        <taxon>Magallana</taxon>
    </lineage>
</organism>
<protein>
    <submittedName>
        <fullName evidence="1">Uncharacterized protein</fullName>
    </submittedName>
</protein>
<dbReference type="InParanoid" id="K1RUJ9"/>
<evidence type="ECO:0000313" key="1">
    <source>
        <dbReference type="EMBL" id="EKC38371.1"/>
    </source>
</evidence>
<name>K1RUJ9_MAGGI</name>
<dbReference type="EMBL" id="JH816985">
    <property type="protein sequence ID" value="EKC38371.1"/>
    <property type="molecule type" value="Genomic_DNA"/>
</dbReference>
<proteinExistence type="predicted"/>